<feature type="transmembrane region" description="Helical" evidence="6">
    <location>
        <begin position="64"/>
        <end position="83"/>
    </location>
</feature>
<feature type="domain" description="GtrA/DPMS transmembrane" evidence="7">
    <location>
        <begin position="2"/>
        <end position="112"/>
    </location>
</feature>
<evidence type="ECO:0000313" key="8">
    <source>
        <dbReference type="EMBL" id="HIS74301.1"/>
    </source>
</evidence>
<evidence type="ECO:0000256" key="5">
    <source>
        <dbReference type="ARBA" id="ARBA00023136"/>
    </source>
</evidence>
<evidence type="ECO:0000313" key="9">
    <source>
        <dbReference type="Proteomes" id="UP000886865"/>
    </source>
</evidence>
<dbReference type="PANTHER" id="PTHR38459">
    <property type="entry name" value="PROPHAGE BACTOPRENOL-LINKED GLUCOSE TRANSLOCASE HOMOLOG"/>
    <property type="match status" value="1"/>
</dbReference>
<comment type="caution">
    <text evidence="8">The sequence shown here is derived from an EMBL/GenBank/DDBJ whole genome shotgun (WGS) entry which is preliminary data.</text>
</comment>
<evidence type="ECO:0000259" key="7">
    <source>
        <dbReference type="Pfam" id="PF04138"/>
    </source>
</evidence>
<comment type="subcellular location">
    <subcellularLocation>
        <location evidence="1">Membrane</location>
        <topology evidence="1">Multi-pass membrane protein</topology>
    </subcellularLocation>
</comment>
<feature type="transmembrane region" description="Helical" evidence="6">
    <location>
        <begin position="89"/>
        <end position="107"/>
    </location>
</feature>
<dbReference type="GO" id="GO:0000271">
    <property type="term" value="P:polysaccharide biosynthetic process"/>
    <property type="evidence" value="ECO:0007669"/>
    <property type="project" value="InterPro"/>
</dbReference>
<dbReference type="EMBL" id="DVJQ01000041">
    <property type="protein sequence ID" value="HIS74301.1"/>
    <property type="molecule type" value="Genomic_DNA"/>
</dbReference>
<evidence type="ECO:0000256" key="2">
    <source>
        <dbReference type="ARBA" id="ARBA00009399"/>
    </source>
</evidence>
<gene>
    <name evidence="8" type="ORF">IAA86_04690</name>
</gene>
<keyword evidence="4 6" id="KW-1133">Transmembrane helix</keyword>
<dbReference type="InterPro" id="IPR007267">
    <property type="entry name" value="GtrA_DPMS_TM"/>
</dbReference>
<comment type="similarity">
    <text evidence="2">Belongs to the GtrA family.</text>
</comment>
<evidence type="ECO:0000256" key="3">
    <source>
        <dbReference type="ARBA" id="ARBA00022692"/>
    </source>
</evidence>
<reference evidence="8" key="1">
    <citation type="submission" date="2020-10" db="EMBL/GenBank/DDBJ databases">
        <authorList>
            <person name="Gilroy R."/>
        </authorList>
    </citation>
    <scope>NUCLEOTIDE SEQUENCE</scope>
    <source>
        <strain evidence="8">CHK152-2871</strain>
    </source>
</reference>
<evidence type="ECO:0000256" key="1">
    <source>
        <dbReference type="ARBA" id="ARBA00004141"/>
    </source>
</evidence>
<reference evidence="8" key="2">
    <citation type="journal article" date="2021" name="PeerJ">
        <title>Extensive microbial diversity within the chicken gut microbiome revealed by metagenomics and culture.</title>
        <authorList>
            <person name="Gilroy R."/>
            <person name="Ravi A."/>
            <person name="Getino M."/>
            <person name="Pursley I."/>
            <person name="Horton D.L."/>
            <person name="Alikhan N.F."/>
            <person name="Baker D."/>
            <person name="Gharbi K."/>
            <person name="Hall N."/>
            <person name="Watson M."/>
            <person name="Adriaenssens E.M."/>
            <person name="Foster-Nyarko E."/>
            <person name="Jarju S."/>
            <person name="Secka A."/>
            <person name="Antonio M."/>
            <person name="Oren A."/>
            <person name="Chaudhuri R.R."/>
            <person name="La Ragione R."/>
            <person name="Hildebrand F."/>
            <person name="Pallen M.J."/>
        </authorList>
    </citation>
    <scope>NUCLEOTIDE SEQUENCE</scope>
    <source>
        <strain evidence="8">CHK152-2871</strain>
    </source>
</reference>
<organism evidence="8 9">
    <name type="scientific">Candidatus Galligastranaerophilus intestinavium</name>
    <dbReference type="NCBI Taxonomy" id="2840836"/>
    <lineage>
        <taxon>Bacteria</taxon>
        <taxon>Candidatus Galligastranaerophilus</taxon>
    </lineage>
</organism>
<dbReference type="InterPro" id="IPR051401">
    <property type="entry name" value="GtrA_CellWall_Glycosyl"/>
</dbReference>
<keyword evidence="3 6" id="KW-0812">Transmembrane</keyword>
<dbReference type="Pfam" id="PF04138">
    <property type="entry name" value="GtrA_DPMS_TM"/>
    <property type="match status" value="1"/>
</dbReference>
<proteinExistence type="inferred from homology"/>
<accession>A0A9D1JXR2</accession>
<keyword evidence="5 6" id="KW-0472">Membrane</keyword>
<feature type="transmembrane region" description="Helical" evidence="6">
    <location>
        <begin position="29"/>
        <end position="52"/>
    </location>
</feature>
<evidence type="ECO:0000256" key="6">
    <source>
        <dbReference type="SAM" id="Phobius"/>
    </source>
</evidence>
<dbReference type="Proteomes" id="UP000886865">
    <property type="component" value="Unassembled WGS sequence"/>
</dbReference>
<dbReference type="AlphaFoldDB" id="A0A9D1JXR2"/>
<dbReference type="PANTHER" id="PTHR38459:SF1">
    <property type="entry name" value="PROPHAGE BACTOPRENOL-LINKED GLUCOSE TRANSLOCASE HOMOLOG"/>
    <property type="match status" value="1"/>
</dbReference>
<evidence type="ECO:0000256" key="4">
    <source>
        <dbReference type="ARBA" id="ARBA00022989"/>
    </source>
</evidence>
<protein>
    <submittedName>
        <fullName evidence="8">GtrA family protein</fullName>
    </submittedName>
</protein>
<name>A0A9D1JXR2_9BACT</name>
<sequence>MKFLFVGALNTAFGYSVYALFVTLHASHNIALTIQYILGVLWNFKTTGVIVFKNHDNSRIIRFFMSYVITYSINLVCLNFLVHFGLGKYISQAVMVLPMAVLSFLIFKTFVFKEKNKGLNNVDNAL</sequence>
<dbReference type="GO" id="GO:0005886">
    <property type="term" value="C:plasma membrane"/>
    <property type="evidence" value="ECO:0007669"/>
    <property type="project" value="TreeGrafter"/>
</dbReference>